<dbReference type="PROSITE" id="PS51099">
    <property type="entry name" value="PTS_EIIB_TYPE_2"/>
    <property type="match status" value="1"/>
</dbReference>
<dbReference type="InterPro" id="IPR011608">
    <property type="entry name" value="PRD"/>
</dbReference>
<dbReference type="PROSITE" id="PS51372">
    <property type="entry name" value="PRD_2"/>
    <property type="match status" value="1"/>
</dbReference>
<evidence type="ECO:0000256" key="3">
    <source>
        <dbReference type="ARBA" id="ARBA00023159"/>
    </source>
</evidence>
<dbReference type="KEGG" id="vne:CFK40_04385"/>
<feature type="domain" description="PTS EIIB type-2" evidence="6">
    <location>
        <begin position="401"/>
        <end position="488"/>
    </location>
</feature>
<gene>
    <name evidence="8" type="ORF">CFK40_04385</name>
</gene>
<keyword evidence="3" id="KW-0010">Activator</keyword>
<feature type="domain" description="PTS EIIA type-2" evidence="5">
    <location>
        <begin position="540"/>
        <end position="683"/>
    </location>
</feature>
<dbReference type="CDD" id="cd00211">
    <property type="entry name" value="PTS_IIA_fru"/>
    <property type="match status" value="1"/>
</dbReference>
<accession>A0A221M9L7</accession>
<evidence type="ECO:0000313" key="9">
    <source>
        <dbReference type="Proteomes" id="UP000204391"/>
    </source>
</evidence>
<dbReference type="PANTHER" id="PTHR30185:SF9">
    <property type="entry name" value="MANNITOL-SPECIFIC PHOSPHOTRANSFERASE ENZYME IIA COMPONENT"/>
    <property type="match status" value="1"/>
</dbReference>
<dbReference type="SUPFAM" id="SSF63520">
    <property type="entry name" value="PTS-regulatory domain, PRD"/>
    <property type="match status" value="1"/>
</dbReference>
<evidence type="ECO:0000313" key="8">
    <source>
        <dbReference type="EMBL" id="ASN04300.1"/>
    </source>
</evidence>
<dbReference type="GO" id="GO:0008982">
    <property type="term" value="F:protein-N(PI)-phosphohistidine-sugar phosphotransferase activity"/>
    <property type="evidence" value="ECO:0007669"/>
    <property type="project" value="InterPro"/>
</dbReference>
<evidence type="ECO:0000259" key="7">
    <source>
        <dbReference type="PROSITE" id="PS51372"/>
    </source>
</evidence>
<sequence length="690" mass="79738">MLEQRSLNTLEIIMSNPNCTIKDLEMKTSLTRRQVMYDLEKINYWMKENNFFEIEQNRTNGLMILNATNASNDILNRLAEEKNVQVFTEQERQIVLYFYLFICQEDVSLYHLMNLLSVSRGTVNEDLKKLSNRLREHNLQISYTRLRGYFIEGKESDARYMAMLLVANLVAKEQGTGLLIFVLEKEGFHQEEWSTLINNQLSKHQVIFSDNGLLEVNYIIAFVFARGLDIEKNFCTDKNMNLNRLTEYRVAESIIQELSGSGYQYHKYLDFITSLILSYSTGDSSKKTESYYSLRNFVYKIFLKLEVSYGINLTDKEQAFEQIYAHFRPAYYRIIFQYPIVNPLKTKIQEQYSVLFKILKDIFDPISLPSGDHVSDDELAYLTIHFATLIKNNKSERTIKTKAAIICPNGTGVSLIIYKELKSIFPEIEFLKPVSIGALDFIMDEIDVIFSTNLIKTSKPLFIVRPIMTNIEKANLIKNFYESKGNSVFMENNYPVEDLLKIVDKYTDIRSAKKIVNELNKLTSNILYVDGERRQPMLSEIINAELIQLHVNATDWKDAIRKSSIPLVKQNKITENYVDAMITSAEESGPYIVITKNVALPHARPEEGVRELAISLTTLESPVEFGNDENDPVKYIFCLSATDNTTHLKAISELVDLLGDSDFYRMIEKSQDPSEIINYIQKIEKEMSNV</sequence>
<evidence type="ECO:0000259" key="6">
    <source>
        <dbReference type="PROSITE" id="PS51099"/>
    </source>
</evidence>
<proteinExistence type="predicted"/>
<reference evidence="8 9" key="1">
    <citation type="journal article" date="2003" name="Int. J. Syst. Evol. Microbiol.">
        <title>Virgibacillus carmonensis sp. nov., Virgibacillus necropolis sp. nov. and Virgibacillus picturae sp. nov., three novel species isolated from deteriorated mural paintings, transfer of the species of the genus salibacillus to Virgibacillus, as Virgibacillus marismortui comb. nov. and Virgibacillus salexigens comb. nov., and emended description of the genus Virgibacillus.</title>
        <authorList>
            <person name="Heyrman J."/>
            <person name="Logan N.A."/>
            <person name="Busse H.J."/>
            <person name="Balcaen A."/>
            <person name="Lebbe L."/>
            <person name="Rodriguez-Diaz M."/>
            <person name="Swings J."/>
            <person name="De Vos P."/>
        </authorList>
    </citation>
    <scope>NUCLEOTIDE SEQUENCE [LARGE SCALE GENOMIC DNA]</scope>
    <source>
        <strain evidence="8 9">LMG 19488</strain>
    </source>
</reference>
<keyword evidence="2" id="KW-0805">Transcription regulation</keyword>
<dbReference type="Pfam" id="PF00874">
    <property type="entry name" value="PRD"/>
    <property type="match status" value="1"/>
</dbReference>
<dbReference type="InterPro" id="IPR002178">
    <property type="entry name" value="PTS_EIIA_type-2_dom"/>
</dbReference>
<dbReference type="Gene3D" id="3.40.50.2300">
    <property type="match status" value="1"/>
</dbReference>
<dbReference type="GO" id="GO:0009401">
    <property type="term" value="P:phosphoenolpyruvate-dependent sugar phosphotransferase system"/>
    <property type="evidence" value="ECO:0007669"/>
    <property type="project" value="InterPro"/>
</dbReference>
<evidence type="ECO:0000256" key="4">
    <source>
        <dbReference type="ARBA" id="ARBA00023163"/>
    </source>
</evidence>
<dbReference type="Gene3D" id="3.40.930.10">
    <property type="entry name" value="Mannitol-specific EII, Chain A"/>
    <property type="match status" value="1"/>
</dbReference>
<evidence type="ECO:0000256" key="2">
    <source>
        <dbReference type="ARBA" id="ARBA00023015"/>
    </source>
</evidence>
<dbReference type="EMBL" id="CP022437">
    <property type="protein sequence ID" value="ASN04300.1"/>
    <property type="molecule type" value="Genomic_DNA"/>
</dbReference>
<keyword evidence="9" id="KW-1185">Reference proteome</keyword>
<dbReference type="InterPro" id="IPR016152">
    <property type="entry name" value="PTrfase/Anion_transptr"/>
</dbReference>
<dbReference type="InterPro" id="IPR050661">
    <property type="entry name" value="BglG_antiterminators"/>
</dbReference>
<organism evidence="8 9">
    <name type="scientific">Virgibacillus necropolis</name>
    <dbReference type="NCBI Taxonomy" id="163877"/>
    <lineage>
        <taxon>Bacteria</taxon>
        <taxon>Bacillati</taxon>
        <taxon>Bacillota</taxon>
        <taxon>Bacilli</taxon>
        <taxon>Bacillales</taxon>
        <taxon>Bacillaceae</taxon>
        <taxon>Virgibacillus</taxon>
    </lineage>
</organism>
<evidence type="ECO:0008006" key="10">
    <source>
        <dbReference type="Google" id="ProtNLM"/>
    </source>
</evidence>
<protein>
    <recommendedName>
        <fullName evidence="10">PTS system EIIA component</fullName>
    </recommendedName>
</protein>
<dbReference type="InterPro" id="IPR036634">
    <property type="entry name" value="PRD_sf"/>
</dbReference>
<feature type="domain" description="PRD" evidence="7">
    <location>
        <begin position="289"/>
        <end position="396"/>
    </location>
</feature>
<dbReference type="Gene3D" id="1.10.1790.10">
    <property type="entry name" value="PRD domain"/>
    <property type="match status" value="1"/>
</dbReference>
<dbReference type="CDD" id="cd05568">
    <property type="entry name" value="PTS_IIB_bgl_like"/>
    <property type="match status" value="1"/>
</dbReference>
<dbReference type="AlphaFoldDB" id="A0A221M9L7"/>
<dbReference type="Proteomes" id="UP000204391">
    <property type="component" value="Chromosome"/>
</dbReference>
<keyword evidence="1" id="KW-0677">Repeat</keyword>
<evidence type="ECO:0000259" key="5">
    <source>
        <dbReference type="PROSITE" id="PS51094"/>
    </source>
</evidence>
<dbReference type="InterPro" id="IPR007737">
    <property type="entry name" value="Mga_HTH"/>
</dbReference>
<dbReference type="GO" id="GO:0006355">
    <property type="term" value="P:regulation of DNA-templated transcription"/>
    <property type="evidence" value="ECO:0007669"/>
    <property type="project" value="InterPro"/>
</dbReference>
<dbReference type="PANTHER" id="PTHR30185">
    <property type="entry name" value="CRYPTIC BETA-GLUCOSIDE BGL OPERON ANTITERMINATOR"/>
    <property type="match status" value="1"/>
</dbReference>
<dbReference type="SUPFAM" id="SSF55804">
    <property type="entry name" value="Phoshotransferase/anion transport protein"/>
    <property type="match status" value="1"/>
</dbReference>
<dbReference type="Pfam" id="PF00359">
    <property type="entry name" value="PTS_EIIA_2"/>
    <property type="match status" value="1"/>
</dbReference>
<dbReference type="PROSITE" id="PS51094">
    <property type="entry name" value="PTS_EIIA_TYPE_2"/>
    <property type="match status" value="1"/>
</dbReference>
<keyword evidence="4" id="KW-0804">Transcription</keyword>
<name>A0A221M9L7_9BACI</name>
<evidence type="ECO:0000256" key="1">
    <source>
        <dbReference type="ARBA" id="ARBA00022737"/>
    </source>
</evidence>
<dbReference type="InterPro" id="IPR013011">
    <property type="entry name" value="PTS_EIIB_2"/>
</dbReference>
<dbReference type="Pfam" id="PF05043">
    <property type="entry name" value="Mga"/>
    <property type="match status" value="1"/>
</dbReference>